<feature type="compositionally biased region" description="Basic and acidic residues" evidence="1">
    <location>
        <begin position="56"/>
        <end position="67"/>
    </location>
</feature>
<feature type="compositionally biased region" description="Polar residues" evidence="1">
    <location>
        <begin position="72"/>
        <end position="82"/>
    </location>
</feature>
<protein>
    <submittedName>
        <fullName evidence="3">Putative secreted peptide</fullName>
    </submittedName>
</protein>
<feature type="region of interest" description="Disordered" evidence="1">
    <location>
        <begin position="56"/>
        <end position="82"/>
    </location>
</feature>
<dbReference type="AlphaFoldDB" id="A0A2M3ZWT5"/>
<feature type="signal peptide" evidence="2">
    <location>
        <begin position="1"/>
        <end position="20"/>
    </location>
</feature>
<name>A0A2M3ZWT5_9DIPT</name>
<evidence type="ECO:0000256" key="2">
    <source>
        <dbReference type="SAM" id="SignalP"/>
    </source>
</evidence>
<reference evidence="3" key="1">
    <citation type="submission" date="2018-01" db="EMBL/GenBank/DDBJ databases">
        <title>An insight into the sialome of Amazonian anophelines.</title>
        <authorList>
            <person name="Ribeiro J.M."/>
            <person name="Scarpassa V."/>
            <person name="Calvo E."/>
        </authorList>
    </citation>
    <scope>NUCLEOTIDE SEQUENCE</scope>
    <source>
        <tissue evidence="3">Salivary glands</tissue>
    </source>
</reference>
<sequence length="82" mass="9073">MILLLILAIHSRCVPRGAVGSTRTRAVSCWKPSALDGDSSTTECPRLAPVVQLPSLKRDSPEVDPTRRTNAHRSTSVHWRRT</sequence>
<organism evidence="3">
    <name type="scientific">Anopheles braziliensis</name>
    <dbReference type="NCBI Taxonomy" id="58242"/>
    <lineage>
        <taxon>Eukaryota</taxon>
        <taxon>Metazoa</taxon>
        <taxon>Ecdysozoa</taxon>
        <taxon>Arthropoda</taxon>
        <taxon>Hexapoda</taxon>
        <taxon>Insecta</taxon>
        <taxon>Pterygota</taxon>
        <taxon>Neoptera</taxon>
        <taxon>Endopterygota</taxon>
        <taxon>Diptera</taxon>
        <taxon>Nematocera</taxon>
        <taxon>Culicoidea</taxon>
        <taxon>Culicidae</taxon>
        <taxon>Anophelinae</taxon>
        <taxon>Anopheles</taxon>
    </lineage>
</organism>
<keyword evidence="2" id="KW-0732">Signal</keyword>
<proteinExistence type="predicted"/>
<feature type="chain" id="PRO_5014753214" evidence="2">
    <location>
        <begin position="21"/>
        <end position="82"/>
    </location>
</feature>
<dbReference type="EMBL" id="GGFM01012275">
    <property type="protein sequence ID" value="MBW33026.1"/>
    <property type="molecule type" value="Transcribed_RNA"/>
</dbReference>
<evidence type="ECO:0000313" key="3">
    <source>
        <dbReference type="EMBL" id="MBW33026.1"/>
    </source>
</evidence>
<evidence type="ECO:0000256" key="1">
    <source>
        <dbReference type="SAM" id="MobiDB-lite"/>
    </source>
</evidence>
<accession>A0A2M3ZWT5</accession>